<dbReference type="Proteomes" id="UP000005203">
    <property type="component" value="Linkage group LG12"/>
</dbReference>
<accession>A0A8B8H907</accession>
<reference evidence="3" key="2">
    <citation type="submission" date="2025-04" db="UniProtKB">
        <authorList>
            <consortium name="RefSeq"/>
        </authorList>
    </citation>
    <scope>IDENTIFICATION</scope>
    <source>
        <strain evidence="3">DH4</strain>
        <tissue evidence="3">Whole body</tissue>
    </source>
</reference>
<dbReference type="EnsemblMetazoa" id="XM_026444338">
    <property type="protein sequence ID" value="XP_026300123"/>
    <property type="gene ID" value="LOC113219152"/>
</dbReference>
<evidence type="ECO:0000313" key="2">
    <source>
        <dbReference type="Proteomes" id="UP000005203"/>
    </source>
</evidence>
<sequence length="124" mass="13979">MAHTGWIIRSTSNSMVTGSKEVCRGSQENLFFGFLVELVEGGSRSMEGIYAIFPWNFRNEIRFAYACLVGGLIHRTVVASVRQLFQGRFRCSVRFEPWLLTLIILRVNGDLMADKGCVTIVTNL</sequence>
<accession>A0A7M7SRE5</accession>
<protein>
    <submittedName>
        <fullName evidence="3">Uncharacterized protein LOC113219152</fullName>
    </submittedName>
</protein>
<dbReference type="GeneID" id="113219152"/>
<evidence type="ECO:0000313" key="3">
    <source>
        <dbReference type="RefSeq" id="XP_026300123.1"/>
    </source>
</evidence>
<dbReference type="RefSeq" id="XP_026300123.1">
    <property type="nucleotide sequence ID" value="XM_026444338.1"/>
</dbReference>
<evidence type="ECO:0000313" key="1">
    <source>
        <dbReference type="EnsemblMetazoa" id="XP_026300123"/>
    </source>
</evidence>
<gene>
    <name evidence="3" type="primary">LOC113219152</name>
</gene>
<keyword evidence="2" id="KW-1185">Reference proteome</keyword>
<dbReference type="AlphaFoldDB" id="A0A7M7SRE5"/>
<proteinExistence type="predicted"/>
<dbReference type="KEGG" id="ame:113219152"/>
<organism evidence="1">
    <name type="scientific">Apis mellifera</name>
    <name type="common">Honeybee</name>
    <dbReference type="NCBI Taxonomy" id="7460"/>
    <lineage>
        <taxon>Eukaryota</taxon>
        <taxon>Metazoa</taxon>
        <taxon>Ecdysozoa</taxon>
        <taxon>Arthropoda</taxon>
        <taxon>Hexapoda</taxon>
        <taxon>Insecta</taxon>
        <taxon>Pterygota</taxon>
        <taxon>Neoptera</taxon>
        <taxon>Endopterygota</taxon>
        <taxon>Hymenoptera</taxon>
        <taxon>Apocrita</taxon>
        <taxon>Aculeata</taxon>
        <taxon>Apoidea</taxon>
        <taxon>Anthophila</taxon>
        <taxon>Apidae</taxon>
        <taxon>Apis</taxon>
    </lineage>
</organism>
<reference evidence="1" key="1">
    <citation type="submission" date="2021-01" db="UniProtKB">
        <authorList>
            <consortium name="EnsemblMetazoa"/>
        </authorList>
    </citation>
    <scope>IDENTIFICATION</scope>
    <source>
        <strain evidence="1">DH4</strain>
    </source>
</reference>
<name>A0A7M7SRE5_APIME</name>
<dbReference type="OrthoDB" id="10399217at2759"/>